<feature type="compositionally biased region" description="Basic and acidic residues" evidence="1">
    <location>
        <begin position="48"/>
        <end position="61"/>
    </location>
</feature>
<feature type="compositionally biased region" description="Basic and acidic residues" evidence="1">
    <location>
        <begin position="93"/>
        <end position="104"/>
    </location>
</feature>
<feature type="region of interest" description="Disordered" evidence="1">
    <location>
        <begin position="38"/>
        <end position="104"/>
    </location>
</feature>
<feature type="compositionally biased region" description="Polar residues" evidence="1">
    <location>
        <begin position="311"/>
        <end position="329"/>
    </location>
</feature>
<comment type="caution">
    <text evidence="2">The sequence shown here is derived from an EMBL/GenBank/DDBJ whole genome shotgun (WGS) entry which is preliminary data.</text>
</comment>
<dbReference type="EMBL" id="MTYJ01000027">
    <property type="protein sequence ID" value="OQV20879.1"/>
    <property type="molecule type" value="Genomic_DNA"/>
</dbReference>
<feature type="region of interest" description="Disordered" evidence="1">
    <location>
        <begin position="233"/>
        <end position="278"/>
    </location>
</feature>
<accession>A0A1W0X093</accession>
<organism evidence="2 3">
    <name type="scientific">Hypsibius exemplaris</name>
    <name type="common">Freshwater tardigrade</name>
    <dbReference type="NCBI Taxonomy" id="2072580"/>
    <lineage>
        <taxon>Eukaryota</taxon>
        <taxon>Metazoa</taxon>
        <taxon>Ecdysozoa</taxon>
        <taxon>Tardigrada</taxon>
        <taxon>Eutardigrada</taxon>
        <taxon>Parachela</taxon>
        <taxon>Hypsibioidea</taxon>
        <taxon>Hypsibiidae</taxon>
        <taxon>Hypsibius</taxon>
    </lineage>
</organism>
<feature type="compositionally biased region" description="Basic and acidic residues" evidence="1">
    <location>
        <begin position="331"/>
        <end position="341"/>
    </location>
</feature>
<keyword evidence="3" id="KW-1185">Reference proteome</keyword>
<sequence length="341" mass="39579">MMINTIILTITRQSHRLVINILTSSMAVRTSTGFTITEEEEVPSSAVLERERRRRESKDKVPATNQRRHSSPKSPESGGYMLSSAGHHMYHNSSHERLKSRQSLAEHHDHLISHSPLAYHKDLSNHQPPKPPHHIHHEQQKNVPDIPAIHPKKGAEAKVKKRRKPRDGSLYTVGSSGSKTTHNKPAEHTSLQLHRRRSKTDEFISHQLHDYSQTDDDYYVAHHYFHDCCEQDESRNKFMSPPKRSTRHRSSTIERKPQPEQHHHHQHVTHSPEISPRNICRLNRSSATEGDYYNANQLHDYHQEEEHKAHTIQQQQHKGSTKQRTSVNEGGSERDVQTMRR</sequence>
<proteinExistence type="predicted"/>
<protein>
    <submittedName>
        <fullName evidence="2">Uncharacterized protein</fullName>
    </submittedName>
</protein>
<reference evidence="3" key="1">
    <citation type="submission" date="2017-01" db="EMBL/GenBank/DDBJ databases">
        <title>Comparative genomics of anhydrobiosis in the tardigrade Hypsibius dujardini.</title>
        <authorList>
            <person name="Yoshida Y."/>
            <person name="Koutsovoulos G."/>
            <person name="Laetsch D."/>
            <person name="Stevens L."/>
            <person name="Kumar S."/>
            <person name="Horikawa D."/>
            <person name="Ishino K."/>
            <person name="Komine S."/>
            <person name="Tomita M."/>
            <person name="Blaxter M."/>
            <person name="Arakawa K."/>
        </authorList>
    </citation>
    <scope>NUCLEOTIDE SEQUENCE [LARGE SCALE GENOMIC DNA]</scope>
    <source>
        <strain evidence="3">Z151</strain>
    </source>
</reference>
<feature type="compositionally biased region" description="Basic and acidic residues" evidence="1">
    <location>
        <begin position="251"/>
        <end position="261"/>
    </location>
</feature>
<dbReference type="Proteomes" id="UP000192578">
    <property type="component" value="Unassembled WGS sequence"/>
</dbReference>
<feature type="region of interest" description="Disordered" evidence="1">
    <location>
        <begin position="120"/>
        <end position="197"/>
    </location>
</feature>
<evidence type="ECO:0000256" key="1">
    <source>
        <dbReference type="SAM" id="MobiDB-lite"/>
    </source>
</evidence>
<name>A0A1W0X093_HYPEX</name>
<evidence type="ECO:0000313" key="3">
    <source>
        <dbReference type="Proteomes" id="UP000192578"/>
    </source>
</evidence>
<dbReference type="AlphaFoldDB" id="A0A1W0X093"/>
<feature type="region of interest" description="Disordered" evidence="1">
    <location>
        <begin position="304"/>
        <end position="341"/>
    </location>
</feature>
<evidence type="ECO:0000313" key="2">
    <source>
        <dbReference type="EMBL" id="OQV20879.1"/>
    </source>
</evidence>
<gene>
    <name evidence="2" type="ORF">BV898_05221</name>
</gene>